<evidence type="ECO:0000259" key="1">
    <source>
        <dbReference type="Pfam" id="PF13672"/>
    </source>
</evidence>
<dbReference type="RefSeq" id="WP_136873563.1">
    <property type="nucleotide sequence ID" value="NZ_SWBO01000001.1"/>
</dbReference>
<evidence type="ECO:0000313" key="3">
    <source>
        <dbReference type="Proteomes" id="UP000310477"/>
    </source>
</evidence>
<dbReference type="InterPro" id="IPR036457">
    <property type="entry name" value="PPM-type-like_dom_sf"/>
</dbReference>
<name>A0A4U1C9R5_9SPHI</name>
<comment type="caution">
    <text evidence="2">The sequence shown here is derived from an EMBL/GenBank/DDBJ whole genome shotgun (WGS) entry which is preliminary data.</text>
</comment>
<keyword evidence="3" id="KW-1185">Reference proteome</keyword>
<protein>
    <recommendedName>
        <fullName evidence="1">PPM-type phosphatase domain-containing protein</fullName>
    </recommendedName>
</protein>
<proteinExistence type="predicted"/>
<accession>A0A4U1C9R5</accession>
<dbReference type="AlphaFoldDB" id="A0A4U1C9R5"/>
<feature type="domain" description="PPM-type phosphatase" evidence="1">
    <location>
        <begin position="16"/>
        <end position="128"/>
    </location>
</feature>
<dbReference type="InterPro" id="IPR001932">
    <property type="entry name" value="PPM-type_phosphatase-like_dom"/>
</dbReference>
<dbReference type="Pfam" id="PF13672">
    <property type="entry name" value="PP2C_2"/>
    <property type="match status" value="1"/>
</dbReference>
<sequence>MEKPTFKLLTATGTVTNKTENQDAHIELENAIIVADGLGSLSFAGEASSIVVQSINSELLNNFEKSEITDFKQLFENAKSKLIGQASENENDPNHYGTTAIVALNKQEELEIAYAGNGAVWHIKGNFNEFPITYLFPWNAVNLLNPHSIPHGGKEALYRLISANSSFQEAEPSVIKLKKDNFFGDILMICTDGIFSNDQLNMGSNSAGKWIKFEETMNLFFQKLKLYFEETAEHNRKNLNEFVTNYLEAIKPLIDDDASIGILITPQVLQYQDNKRMENNNNLSNDEVIENNPAQ</sequence>
<gene>
    <name evidence="2" type="ORF">FA045_01075</name>
</gene>
<dbReference type="EMBL" id="SWBO01000001">
    <property type="protein sequence ID" value="TKC03193.1"/>
    <property type="molecule type" value="Genomic_DNA"/>
</dbReference>
<reference evidence="2 3" key="1">
    <citation type="submission" date="2019-04" db="EMBL/GenBank/DDBJ databases">
        <title>Pedobacter sp. AR-2-6 sp. nov., isolated from Arctic soil.</title>
        <authorList>
            <person name="Dahal R.H."/>
            <person name="Kim D.-U."/>
        </authorList>
    </citation>
    <scope>NUCLEOTIDE SEQUENCE [LARGE SCALE GENOMIC DNA]</scope>
    <source>
        <strain evidence="2 3">AR-2-6</strain>
    </source>
</reference>
<dbReference type="SUPFAM" id="SSF81606">
    <property type="entry name" value="PP2C-like"/>
    <property type="match status" value="1"/>
</dbReference>
<organism evidence="2 3">
    <name type="scientific">Pedobacter cryotolerans</name>
    <dbReference type="NCBI Taxonomy" id="2571270"/>
    <lineage>
        <taxon>Bacteria</taxon>
        <taxon>Pseudomonadati</taxon>
        <taxon>Bacteroidota</taxon>
        <taxon>Sphingobacteriia</taxon>
        <taxon>Sphingobacteriales</taxon>
        <taxon>Sphingobacteriaceae</taxon>
        <taxon>Pedobacter</taxon>
    </lineage>
</organism>
<dbReference type="Proteomes" id="UP000310477">
    <property type="component" value="Unassembled WGS sequence"/>
</dbReference>
<evidence type="ECO:0000313" key="2">
    <source>
        <dbReference type="EMBL" id="TKC03193.1"/>
    </source>
</evidence>
<dbReference type="OrthoDB" id="9801841at2"/>
<dbReference type="Gene3D" id="3.60.40.10">
    <property type="entry name" value="PPM-type phosphatase domain"/>
    <property type="match status" value="1"/>
</dbReference>